<keyword evidence="2 7" id="KW-0813">Transport</keyword>
<evidence type="ECO:0000313" key="9">
    <source>
        <dbReference type="EMBL" id="MRH78033.1"/>
    </source>
</evidence>
<dbReference type="CDD" id="cd06261">
    <property type="entry name" value="TM_PBP2"/>
    <property type="match status" value="1"/>
</dbReference>
<dbReference type="InterPro" id="IPR050366">
    <property type="entry name" value="BP-dependent_transpt_permease"/>
</dbReference>
<evidence type="ECO:0000256" key="1">
    <source>
        <dbReference type="ARBA" id="ARBA00004651"/>
    </source>
</evidence>
<keyword evidence="4 7" id="KW-0812">Transmembrane</keyword>
<dbReference type="PANTHER" id="PTHR43386:SF1">
    <property type="entry name" value="D,D-DIPEPTIDE TRANSPORT SYSTEM PERMEASE PROTEIN DDPC-RELATED"/>
    <property type="match status" value="1"/>
</dbReference>
<dbReference type="EMBL" id="WJPP01000002">
    <property type="protein sequence ID" value="MRH78033.1"/>
    <property type="molecule type" value="Genomic_DNA"/>
</dbReference>
<keyword evidence="5 7" id="KW-1133">Transmembrane helix</keyword>
<evidence type="ECO:0000256" key="2">
    <source>
        <dbReference type="ARBA" id="ARBA00022448"/>
    </source>
</evidence>
<evidence type="ECO:0000256" key="4">
    <source>
        <dbReference type="ARBA" id="ARBA00022692"/>
    </source>
</evidence>
<dbReference type="SUPFAM" id="SSF161098">
    <property type="entry name" value="MetI-like"/>
    <property type="match status" value="1"/>
</dbReference>
<comment type="similarity">
    <text evidence="7">Belongs to the binding-protein-dependent transport system permease family.</text>
</comment>
<evidence type="ECO:0000259" key="8">
    <source>
        <dbReference type="PROSITE" id="PS50928"/>
    </source>
</evidence>
<comment type="caution">
    <text evidence="9">The sequence shown here is derived from an EMBL/GenBank/DDBJ whole genome shotgun (WGS) entry which is preliminary data.</text>
</comment>
<feature type="transmembrane region" description="Helical" evidence="7">
    <location>
        <begin position="97"/>
        <end position="121"/>
    </location>
</feature>
<keyword evidence="3" id="KW-1003">Cell membrane</keyword>
<sequence>MTDTVSNATTGMRTSQRMLAHAWAFKEMKFALGVFLFLIVLAAVGPVIIPASAIDMNVGLRFLPPIFFEGGQWPHIFGTDQLGRDLFLRSLIGLRNALMLSVVAVICMFVLGCGLGIYAGYKGGWIDTVIMRITDVQMSIPVIILAITVLGMSRPTPFSIIMVLVIASWPVYARVARSVALAEKEKEHIRAARIIGAGDLRIMLRHMAPQILPPIAFVAVLDIARMMIFEAIFGFIGIGIQPPTPTFGTIISSGTQYLLNSWWITVAPGVLLAVTLTSLNLVGGVLERSRNHVLQGGR</sequence>
<dbReference type="Pfam" id="PF00528">
    <property type="entry name" value="BPD_transp_1"/>
    <property type="match status" value="1"/>
</dbReference>
<feature type="domain" description="ABC transmembrane type-1" evidence="8">
    <location>
        <begin position="94"/>
        <end position="283"/>
    </location>
</feature>
<keyword evidence="10" id="KW-1185">Reference proteome</keyword>
<dbReference type="InterPro" id="IPR035906">
    <property type="entry name" value="MetI-like_sf"/>
</dbReference>
<protein>
    <submittedName>
        <fullName evidence="9">ABC transporter permease subunit</fullName>
    </submittedName>
</protein>
<keyword evidence="6 7" id="KW-0472">Membrane</keyword>
<dbReference type="PANTHER" id="PTHR43386">
    <property type="entry name" value="OLIGOPEPTIDE TRANSPORT SYSTEM PERMEASE PROTEIN APPC"/>
    <property type="match status" value="1"/>
</dbReference>
<dbReference type="RefSeq" id="WP_153719072.1">
    <property type="nucleotide sequence ID" value="NZ_WJPP01000002.1"/>
</dbReference>
<evidence type="ECO:0000256" key="7">
    <source>
        <dbReference type="RuleBase" id="RU363032"/>
    </source>
</evidence>
<evidence type="ECO:0000256" key="6">
    <source>
        <dbReference type="ARBA" id="ARBA00023136"/>
    </source>
</evidence>
<feature type="transmembrane region" description="Helical" evidence="7">
    <location>
        <begin position="211"/>
        <end position="240"/>
    </location>
</feature>
<dbReference type="Gene3D" id="1.10.3720.10">
    <property type="entry name" value="MetI-like"/>
    <property type="match status" value="1"/>
</dbReference>
<dbReference type="Proteomes" id="UP000433788">
    <property type="component" value="Unassembled WGS sequence"/>
</dbReference>
<dbReference type="PROSITE" id="PS50928">
    <property type="entry name" value="ABC_TM1"/>
    <property type="match status" value="1"/>
</dbReference>
<accession>A0A6N7QRG7</accession>
<dbReference type="GO" id="GO:0055085">
    <property type="term" value="P:transmembrane transport"/>
    <property type="evidence" value="ECO:0007669"/>
    <property type="project" value="InterPro"/>
</dbReference>
<evidence type="ECO:0000313" key="10">
    <source>
        <dbReference type="Proteomes" id="UP000433788"/>
    </source>
</evidence>
<evidence type="ECO:0000256" key="3">
    <source>
        <dbReference type="ARBA" id="ARBA00022475"/>
    </source>
</evidence>
<comment type="subcellular location">
    <subcellularLocation>
        <location evidence="1 7">Cell membrane</location>
        <topology evidence="1 7">Multi-pass membrane protein</topology>
    </subcellularLocation>
</comment>
<dbReference type="GO" id="GO:0005886">
    <property type="term" value="C:plasma membrane"/>
    <property type="evidence" value="ECO:0007669"/>
    <property type="project" value="UniProtKB-SubCell"/>
</dbReference>
<organism evidence="9 10">
    <name type="scientific">Spiribacter salilacus</name>
    <dbReference type="NCBI Taxonomy" id="2664894"/>
    <lineage>
        <taxon>Bacteria</taxon>
        <taxon>Pseudomonadati</taxon>
        <taxon>Pseudomonadota</taxon>
        <taxon>Gammaproteobacteria</taxon>
        <taxon>Chromatiales</taxon>
        <taxon>Ectothiorhodospiraceae</taxon>
        <taxon>Spiribacter</taxon>
    </lineage>
</organism>
<dbReference type="InterPro" id="IPR000515">
    <property type="entry name" value="MetI-like"/>
</dbReference>
<gene>
    <name evidence="9" type="ORF">GH984_04875</name>
</gene>
<name>A0A6N7QRG7_9GAMM</name>
<feature type="transmembrane region" description="Helical" evidence="7">
    <location>
        <begin position="260"/>
        <end position="282"/>
    </location>
</feature>
<proteinExistence type="inferred from homology"/>
<evidence type="ECO:0000256" key="5">
    <source>
        <dbReference type="ARBA" id="ARBA00022989"/>
    </source>
</evidence>
<dbReference type="AlphaFoldDB" id="A0A6N7QRG7"/>
<feature type="transmembrane region" description="Helical" evidence="7">
    <location>
        <begin position="133"/>
        <end position="152"/>
    </location>
</feature>
<reference evidence="9 10" key="1">
    <citation type="submission" date="2019-11" db="EMBL/GenBank/DDBJ databases">
        <authorList>
            <person name="Zhang X.Y."/>
        </authorList>
    </citation>
    <scope>NUCLEOTIDE SEQUENCE [LARGE SCALE GENOMIC DNA]</scope>
    <source>
        <strain evidence="9 10">C176</strain>
    </source>
</reference>